<evidence type="ECO:0000256" key="1">
    <source>
        <dbReference type="SAM" id="MobiDB-lite"/>
    </source>
</evidence>
<feature type="region of interest" description="Disordered" evidence="1">
    <location>
        <begin position="1"/>
        <end position="41"/>
    </location>
</feature>
<reference evidence="2" key="1">
    <citation type="journal article" date="2020" name="Stud. Mycol.">
        <title>101 Dothideomycetes genomes: a test case for predicting lifestyles and emergence of pathogens.</title>
        <authorList>
            <person name="Haridas S."/>
            <person name="Albert R."/>
            <person name="Binder M."/>
            <person name="Bloem J."/>
            <person name="Labutti K."/>
            <person name="Salamov A."/>
            <person name="Andreopoulos B."/>
            <person name="Baker S."/>
            <person name="Barry K."/>
            <person name="Bills G."/>
            <person name="Bluhm B."/>
            <person name="Cannon C."/>
            <person name="Castanera R."/>
            <person name="Culley D."/>
            <person name="Daum C."/>
            <person name="Ezra D."/>
            <person name="Gonzalez J."/>
            <person name="Henrissat B."/>
            <person name="Kuo A."/>
            <person name="Liang C."/>
            <person name="Lipzen A."/>
            <person name="Lutzoni F."/>
            <person name="Magnuson J."/>
            <person name="Mondo S."/>
            <person name="Nolan M."/>
            <person name="Ohm R."/>
            <person name="Pangilinan J."/>
            <person name="Park H.-J."/>
            <person name="Ramirez L."/>
            <person name="Alfaro M."/>
            <person name="Sun H."/>
            <person name="Tritt A."/>
            <person name="Yoshinaga Y."/>
            <person name="Zwiers L.-H."/>
            <person name="Turgeon B."/>
            <person name="Goodwin S."/>
            <person name="Spatafora J."/>
            <person name="Crous P."/>
            <person name="Grigoriev I."/>
        </authorList>
    </citation>
    <scope>NUCLEOTIDE SEQUENCE</scope>
    <source>
        <strain evidence="2">HMLAC05119</strain>
    </source>
</reference>
<proteinExistence type="predicted"/>
<organism evidence="2 3">
    <name type="scientific">Ampelomyces quisqualis</name>
    <name type="common">Powdery mildew agent</name>
    <dbReference type="NCBI Taxonomy" id="50730"/>
    <lineage>
        <taxon>Eukaryota</taxon>
        <taxon>Fungi</taxon>
        <taxon>Dikarya</taxon>
        <taxon>Ascomycota</taxon>
        <taxon>Pezizomycotina</taxon>
        <taxon>Dothideomycetes</taxon>
        <taxon>Pleosporomycetidae</taxon>
        <taxon>Pleosporales</taxon>
        <taxon>Pleosporineae</taxon>
        <taxon>Phaeosphaeriaceae</taxon>
        <taxon>Ampelomyces</taxon>
    </lineage>
</organism>
<keyword evidence="3" id="KW-1185">Reference proteome</keyword>
<protein>
    <submittedName>
        <fullName evidence="2">Uncharacterized protein</fullName>
    </submittedName>
</protein>
<evidence type="ECO:0000313" key="2">
    <source>
        <dbReference type="EMBL" id="KAF1915270.1"/>
    </source>
</evidence>
<evidence type="ECO:0000313" key="3">
    <source>
        <dbReference type="Proteomes" id="UP000800096"/>
    </source>
</evidence>
<dbReference type="AlphaFoldDB" id="A0A6A5QKA9"/>
<sequence>MRWTACARRQGAAGATSWAPWRAGRGAGRPWCGSRRRPTTRSSRCARGCWRRRRPCWGAAGRVQPERRAWRGGGVVVVVVEAVNVI</sequence>
<dbReference type="EMBL" id="ML979136">
    <property type="protein sequence ID" value="KAF1915270.1"/>
    <property type="molecule type" value="Genomic_DNA"/>
</dbReference>
<dbReference type="Proteomes" id="UP000800096">
    <property type="component" value="Unassembled WGS sequence"/>
</dbReference>
<accession>A0A6A5QKA9</accession>
<gene>
    <name evidence="2" type="ORF">BDU57DRAFT_518157</name>
</gene>
<name>A0A6A5QKA9_AMPQU</name>